<feature type="transmembrane region" description="Helical" evidence="8">
    <location>
        <begin position="86"/>
        <end position="111"/>
    </location>
</feature>
<feature type="transmembrane region" description="Helical" evidence="8">
    <location>
        <begin position="58"/>
        <end position="79"/>
    </location>
</feature>
<feature type="region of interest" description="Disordered" evidence="7">
    <location>
        <begin position="218"/>
        <end position="247"/>
    </location>
</feature>
<evidence type="ECO:0000256" key="7">
    <source>
        <dbReference type="SAM" id="MobiDB-lite"/>
    </source>
</evidence>
<evidence type="ECO:0000256" key="6">
    <source>
        <dbReference type="ARBA" id="ARBA00023136"/>
    </source>
</evidence>
<reference evidence="10" key="1">
    <citation type="journal article" date="2020" name="Stud. Mycol.">
        <title>101 Dothideomycetes genomes: a test case for predicting lifestyles and emergence of pathogens.</title>
        <authorList>
            <person name="Haridas S."/>
            <person name="Albert R."/>
            <person name="Binder M."/>
            <person name="Bloem J."/>
            <person name="Labutti K."/>
            <person name="Salamov A."/>
            <person name="Andreopoulos B."/>
            <person name="Baker S."/>
            <person name="Barry K."/>
            <person name="Bills G."/>
            <person name="Bluhm B."/>
            <person name="Cannon C."/>
            <person name="Castanera R."/>
            <person name="Culley D."/>
            <person name="Daum C."/>
            <person name="Ezra D."/>
            <person name="Gonzalez J."/>
            <person name="Henrissat B."/>
            <person name="Kuo A."/>
            <person name="Liang C."/>
            <person name="Lipzen A."/>
            <person name="Lutzoni F."/>
            <person name="Magnuson J."/>
            <person name="Mondo S."/>
            <person name="Nolan M."/>
            <person name="Ohm R."/>
            <person name="Pangilinan J."/>
            <person name="Park H.-J."/>
            <person name="Ramirez L."/>
            <person name="Alfaro M."/>
            <person name="Sun H."/>
            <person name="Tritt A."/>
            <person name="Yoshinaga Y."/>
            <person name="Zwiers L.-H."/>
            <person name="Turgeon B."/>
            <person name="Goodwin S."/>
            <person name="Spatafora J."/>
            <person name="Crous P."/>
            <person name="Grigoriev I."/>
        </authorList>
    </citation>
    <scope>NUCLEOTIDE SEQUENCE</scope>
    <source>
        <strain evidence="10">CBS 113979</strain>
    </source>
</reference>
<keyword evidence="11" id="KW-1185">Reference proteome</keyword>
<name>A0A6G1HAT8_9PEZI</name>
<feature type="transmembrane region" description="Helical" evidence="8">
    <location>
        <begin position="164"/>
        <end position="184"/>
    </location>
</feature>
<evidence type="ECO:0000256" key="3">
    <source>
        <dbReference type="ARBA" id="ARBA00022692"/>
    </source>
</evidence>
<evidence type="ECO:0000256" key="1">
    <source>
        <dbReference type="ARBA" id="ARBA00004370"/>
    </source>
</evidence>
<dbReference type="Proteomes" id="UP000800041">
    <property type="component" value="Unassembled WGS sequence"/>
</dbReference>
<feature type="non-terminal residue" evidence="10">
    <location>
        <position position="1"/>
    </location>
</feature>
<keyword evidence="6 8" id="KW-0472">Membrane</keyword>
<evidence type="ECO:0000259" key="9">
    <source>
        <dbReference type="SMART" id="SM00665"/>
    </source>
</evidence>
<feature type="domain" description="Cytochrome b561" evidence="9">
    <location>
        <begin position="59"/>
        <end position="181"/>
    </location>
</feature>
<keyword evidence="5 8" id="KW-1133">Transmembrane helix</keyword>
<dbReference type="EMBL" id="ML977143">
    <property type="protein sequence ID" value="KAF1990177.1"/>
    <property type="molecule type" value="Genomic_DNA"/>
</dbReference>
<dbReference type="SMART" id="SM00665">
    <property type="entry name" value="B561"/>
    <property type="match status" value="1"/>
</dbReference>
<keyword evidence="4" id="KW-0249">Electron transport</keyword>
<evidence type="ECO:0000313" key="10">
    <source>
        <dbReference type="EMBL" id="KAF1990177.1"/>
    </source>
</evidence>
<evidence type="ECO:0000256" key="4">
    <source>
        <dbReference type="ARBA" id="ARBA00022982"/>
    </source>
</evidence>
<protein>
    <recommendedName>
        <fullName evidence="9">Cytochrome b561 domain-containing protein</fullName>
    </recommendedName>
</protein>
<feature type="region of interest" description="Disordered" evidence="7">
    <location>
        <begin position="259"/>
        <end position="279"/>
    </location>
</feature>
<gene>
    <name evidence="10" type="ORF">K402DRAFT_325745</name>
</gene>
<keyword evidence="3 8" id="KW-0812">Transmembrane</keyword>
<evidence type="ECO:0000256" key="2">
    <source>
        <dbReference type="ARBA" id="ARBA00022448"/>
    </source>
</evidence>
<dbReference type="AlphaFoldDB" id="A0A6G1HAT8"/>
<feature type="transmembrane region" description="Helical" evidence="8">
    <location>
        <begin position="196"/>
        <end position="214"/>
    </location>
</feature>
<comment type="subcellular location">
    <subcellularLocation>
        <location evidence="1">Membrane</location>
    </subcellularLocation>
</comment>
<evidence type="ECO:0000313" key="11">
    <source>
        <dbReference type="Proteomes" id="UP000800041"/>
    </source>
</evidence>
<dbReference type="GO" id="GO:0016020">
    <property type="term" value="C:membrane"/>
    <property type="evidence" value="ECO:0007669"/>
    <property type="project" value="UniProtKB-SubCell"/>
</dbReference>
<organism evidence="10 11">
    <name type="scientific">Aulographum hederae CBS 113979</name>
    <dbReference type="NCBI Taxonomy" id="1176131"/>
    <lineage>
        <taxon>Eukaryota</taxon>
        <taxon>Fungi</taxon>
        <taxon>Dikarya</taxon>
        <taxon>Ascomycota</taxon>
        <taxon>Pezizomycotina</taxon>
        <taxon>Dothideomycetes</taxon>
        <taxon>Pleosporomycetidae</taxon>
        <taxon>Aulographales</taxon>
        <taxon>Aulographaceae</taxon>
    </lineage>
</organism>
<keyword evidence="2" id="KW-0813">Transport</keyword>
<evidence type="ECO:0000256" key="5">
    <source>
        <dbReference type="ARBA" id="ARBA00022989"/>
    </source>
</evidence>
<dbReference type="CDD" id="cd08760">
    <property type="entry name" value="Cyt_b561_FRRS1_like"/>
    <property type="match status" value="1"/>
</dbReference>
<evidence type="ECO:0000256" key="8">
    <source>
        <dbReference type="SAM" id="Phobius"/>
    </source>
</evidence>
<proteinExistence type="predicted"/>
<sequence>ASTAQAQFWGSSGGGFNGGDFDGDGGGSSSNSFGQNGGFGNGSNFLGFDFNTAQRIRLIHGVLASLAFVILFPTGGIIIRVVPSRAAIWIHALCQILAYIVYTVSFGMGIWLVKTLDNPSVNYHPIIGIVVFAALFFQPFLGLMHHLMFKRHQRRQIWSYGHLWIGRLFITLGIINGGLGLYIADNTYSGKIAYGVVAAVFWLLWVLCAVYGEVKRARSSGRMPPPYVKESPGGGSSPSSYATAHGGSTAGVARSAVDAPAHAPPMGANAEYYNKRPTP</sequence>
<feature type="transmembrane region" description="Helical" evidence="8">
    <location>
        <begin position="123"/>
        <end position="143"/>
    </location>
</feature>
<accession>A0A6G1HAT8</accession>
<dbReference type="PANTHER" id="PTHR47797">
    <property type="entry name" value="DEHYDROGENASE, PUTATIVE (AFU_ORTHOLOGUE AFUA_8G05805)-RELATED"/>
    <property type="match status" value="1"/>
</dbReference>
<dbReference type="OrthoDB" id="19261at2759"/>
<dbReference type="PANTHER" id="PTHR47797:SF1">
    <property type="entry name" value="CYTOCHROME B561 DOMAIN-CONTAINING PROTEIN-RELATED"/>
    <property type="match status" value="1"/>
</dbReference>
<dbReference type="InterPro" id="IPR006593">
    <property type="entry name" value="Cyt_b561/ferric_Rdtase_TM"/>
</dbReference>
<dbReference type="Gene3D" id="1.20.120.1770">
    <property type="match status" value="1"/>
</dbReference>